<name>B0CCE1_ACAM1</name>
<dbReference type="KEGG" id="amr:AM1_2974"/>
<evidence type="ECO:0000313" key="2">
    <source>
        <dbReference type="Proteomes" id="UP000000268"/>
    </source>
</evidence>
<dbReference type="Proteomes" id="UP000000268">
    <property type="component" value="Chromosome"/>
</dbReference>
<dbReference type="AlphaFoldDB" id="B0CCE1"/>
<protein>
    <submittedName>
        <fullName evidence="1">Uncharacterized protein</fullName>
    </submittedName>
</protein>
<dbReference type="HOGENOM" id="CLU_3323228_0_0_3"/>
<accession>B0CCE1</accession>
<sequence length="38" mass="4477">MDRLYCRTFMSDTRRQFPPGAGLLVGTSTFNQYWFEIA</sequence>
<proteinExistence type="predicted"/>
<reference evidence="1 2" key="1">
    <citation type="journal article" date="2008" name="Proc. Natl. Acad. Sci. U.S.A.">
        <title>Niche adaptation and genome expansion in the chlorophyll d-producing cyanobacterium Acaryochloris marina.</title>
        <authorList>
            <person name="Swingley W.D."/>
            <person name="Chen M."/>
            <person name="Cheung P.C."/>
            <person name="Conrad A.L."/>
            <person name="Dejesa L.C."/>
            <person name="Hao J."/>
            <person name="Honchak B.M."/>
            <person name="Karbach L.E."/>
            <person name="Kurdoglu A."/>
            <person name="Lahiri S."/>
            <person name="Mastrian S.D."/>
            <person name="Miyashita H."/>
            <person name="Page L."/>
            <person name="Ramakrishna P."/>
            <person name="Satoh S."/>
            <person name="Sattley W.M."/>
            <person name="Shimada Y."/>
            <person name="Taylor H.L."/>
            <person name="Tomo T."/>
            <person name="Tsuchiya T."/>
            <person name="Wang Z.T."/>
            <person name="Raymond J."/>
            <person name="Mimuro M."/>
            <person name="Blankenship R.E."/>
            <person name="Touchman J.W."/>
        </authorList>
    </citation>
    <scope>NUCLEOTIDE SEQUENCE [LARGE SCALE GENOMIC DNA]</scope>
    <source>
        <strain evidence="2">MBIC 11017</strain>
    </source>
</reference>
<dbReference type="STRING" id="329726.AM1_2974"/>
<gene>
    <name evidence="1" type="ordered locus">AM1_2974</name>
</gene>
<dbReference type="EMBL" id="CP000828">
    <property type="protein sequence ID" value="ABW27970.1"/>
    <property type="molecule type" value="Genomic_DNA"/>
</dbReference>
<organism evidence="1 2">
    <name type="scientific">Acaryochloris marina (strain MBIC 11017)</name>
    <dbReference type="NCBI Taxonomy" id="329726"/>
    <lineage>
        <taxon>Bacteria</taxon>
        <taxon>Bacillati</taxon>
        <taxon>Cyanobacteriota</taxon>
        <taxon>Cyanophyceae</taxon>
        <taxon>Acaryochloridales</taxon>
        <taxon>Acaryochloridaceae</taxon>
        <taxon>Acaryochloris</taxon>
    </lineage>
</organism>
<evidence type="ECO:0000313" key="1">
    <source>
        <dbReference type="EMBL" id="ABW27970.1"/>
    </source>
</evidence>
<keyword evidence="2" id="KW-1185">Reference proteome</keyword>